<name>A0AAW0DGF7_9AGAR</name>
<protein>
    <submittedName>
        <fullName evidence="2">Uncharacterized protein</fullName>
    </submittedName>
</protein>
<dbReference type="EMBL" id="JAWWNJ010000007">
    <property type="protein sequence ID" value="KAK7051920.1"/>
    <property type="molecule type" value="Genomic_DNA"/>
</dbReference>
<evidence type="ECO:0000313" key="3">
    <source>
        <dbReference type="Proteomes" id="UP001362999"/>
    </source>
</evidence>
<gene>
    <name evidence="2" type="ORF">R3P38DRAFT_2762382</name>
</gene>
<comment type="caution">
    <text evidence="2">The sequence shown here is derived from an EMBL/GenBank/DDBJ whole genome shotgun (WGS) entry which is preliminary data.</text>
</comment>
<reference evidence="2 3" key="1">
    <citation type="journal article" date="2024" name="J Genomics">
        <title>Draft genome sequencing and assembly of Favolaschia claudopus CIRM-BRFM 2984 isolated from oak limbs.</title>
        <authorList>
            <person name="Navarro D."/>
            <person name="Drula E."/>
            <person name="Chaduli D."/>
            <person name="Cazenave R."/>
            <person name="Ahrendt S."/>
            <person name="Wang J."/>
            <person name="Lipzen A."/>
            <person name="Daum C."/>
            <person name="Barry K."/>
            <person name="Grigoriev I.V."/>
            <person name="Favel A."/>
            <person name="Rosso M.N."/>
            <person name="Martin F."/>
        </authorList>
    </citation>
    <scope>NUCLEOTIDE SEQUENCE [LARGE SCALE GENOMIC DNA]</scope>
    <source>
        <strain evidence="2 3">CIRM-BRFM 2984</strain>
    </source>
</reference>
<feature type="region of interest" description="Disordered" evidence="1">
    <location>
        <begin position="149"/>
        <end position="197"/>
    </location>
</feature>
<evidence type="ECO:0000313" key="2">
    <source>
        <dbReference type="EMBL" id="KAK7051920.1"/>
    </source>
</evidence>
<proteinExistence type="predicted"/>
<feature type="compositionally biased region" description="Polar residues" evidence="1">
    <location>
        <begin position="171"/>
        <end position="183"/>
    </location>
</feature>
<organism evidence="2 3">
    <name type="scientific">Favolaschia claudopus</name>
    <dbReference type="NCBI Taxonomy" id="2862362"/>
    <lineage>
        <taxon>Eukaryota</taxon>
        <taxon>Fungi</taxon>
        <taxon>Dikarya</taxon>
        <taxon>Basidiomycota</taxon>
        <taxon>Agaricomycotina</taxon>
        <taxon>Agaricomycetes</taxon>
        <taxon>Agaricomycetidae</taxon>
        <taxon>Agaricales</taxon>
        <taxon>Marasmiineae</taxon>
        <taxon>Mycenaceae</taxon>
        <taxon>Favolaschia</taxon>
    </lineage>
</organism>
<sequence length="479" mass="53116">MWYQTMGRYDYKKTFPQSASHICSYCRTSTTSGPAAAPAPALVTHPRAAPLVRRRAYNRNDILHAYRVNDAHAPPRLRHMRACKPPKAPCQHRTICKAAAGSFKNSAGDAESVGEKTYPEVRVYGGGVGEWHRAAARYAREQNDAHIGQVESSEAGLEESDETGFDVKGTKTVSERSTSNWKGQKTERSRRSTRLGRKRVRCNGHVMEKIGAKDARIWEAEGEGRGGIRGGEGRRSRGGMAVNGKLEVDLVGCLEAGWYSAYTGRMEAMDMVRGAERRRGEYRGQGSEIVMADVVCDAIEQEKDVDRESGEKTSLQTTVRMRVRSERQGERTQVIERNVQRQKGLHKIIKFEESLDERGFKRTWVTATKLLNEGVTAIVCPIPAKWLETRELAQDFSLIGTGVESSGCLASFALGSIRPGAGGNERTTTTTMSKIGDFKTVKGLGIYICQRLGVLTLSRPNLVRSLSTLRSLWEALVFR</sequence>
<dbReference type="AlphaFoldDB" id="A0AAW0DGF7"/>
<accession>A0AAW0DGF7</accession>
<keyword evidence="3" id="KW-1185">Reference proteome</keyword>
<dbReference type="Proteomes" id="UP001362999">
    <property type="component" value="Unassembled WGS sequence"/>
</dbReference>
<evidence type="ECO:0000256" key="1">
    <source>
        <dbReference type="SAM" id="MobiDB-lite"/>
    </source>
</evidence>